<dbReference type="InParanoid" id="A3GF62"/>
<evidence type="ECO:0000256" key="4">
    <source>
        <dbReference type="ARBA" id="ARBA00022776"/>
    </source>
</evidence>
<accession>A3GF62</accession>
<dbReference type="GO" id="GO:0051301">
    <property type="term" value="P:cell division"/>
    <property type="evidence" value="ECO:0007669"/>
    <property type="project" value="UniProtKB-KW"/>
</dbReference>
<evidence type="ECO:0000256" key="2">
    <source>
        <dbReference type="ARBA" id="ARBA00016066"/>
    </source>
</evidence>
<evidence type="ECO:0000313" key="9">
    <source>
        <dbReference type="Proteomes" id="UP000002258"/>
    </source>
</evidence>
<comment type="caution">
    <text evidence="8">The sequence shown here is derived from an EMBL/GenBank/DDBJ whole genome shotgun (WGS) entry which is preliminary data.</text>
</comment>
<keyword evidence="3" id="KW-0132">Cell division</keyword>
<name>A3GF62_PICST</name>
<evidence type="ECO:0000256" key="1">
    <source>
        <dbReference type="ARBA" id="ARBA00007450"/>
    </source>
</evidence>
<dbReference type="GO" id="GO:0031145">
    <property type="term" value="P:anaphase-promoting complex-dependent catabolic process"/>
    <property type="evidence" value="ECO:0007669"/>
    <property type="project" value="TreeGrafter"/>
</dbReference>
<dbReference type="HOGENOM" id="CLU_020870_0_0_1"/>
<keyword evidence="4" id="KW-0498">Mitosis</keyword>
<evidence type="ECO:0000256" key="5">
    <source>
        <dbReference type="ARBA" id="ARBA00022786"/>
    </source>
</evidence>
<dbReference type="OMA" id="FLTPHKF"/>
<dbReference type="InterPro" id="IPR026000">
    <property type="entry name" value="Apc5_dom"/>
</dbReference>
<keyword evidence="6" id="KW-0131">Cell cycle</keyword>
<dbReference type="OrthoDB" id="2504561at2759"/>
<dbReference type="GO" id="GO:0005680">
    <property type="term" value="C:anaphase-promoting complex"/>
    <property type="evidence" value="ECO:0007669"/>
    <property type="project" value="InterPro"/>
</dbReference>
<dbReference type="eggNOG" id="KOG4322">
    <property type="taxonomic scope" value="Eukaryota"/>
</dbReference>
<dbReference type="AlphaFoldDB" id="A3GF62"/>
<dbReference type="STRING" id="322104.A3GF62"/>
<dbReference type="KEGG" id="pic:PICST_52111"/>
<sequence length="799" mass="91607">MSLHSQNVKLLLTEDLSPHKIATLLLVQLYCEQYVHSSLIRPILRAIIKFIENEPIYDSNGSLVVLPTMADFCYWLEQEVIGNAEENEIQDENQMQDENQCKDEEKELLNKLWSINSVESLDQSITACFVYPLSPTAVSVKDVYGHKRLSSRSLLGRFIHKITTSFRLLKFDEVFLLYEAFVEYRSSSRSKYLNFGGSSSDSLHSTKIQSNIQDSDLYNKLNAQLKENIGFDIPTTAQSIVDCNKRLLLVPKHDLQTLLERQIHLLETYGTPTPQILKDIMYIMTSPNSNTSSIQNINFNHLPSHYYIKYLEALHGCDYLGAFEALHQYFDYMVSNNSKYFYHFALISRASLHQFFGEDEKAIDAIEEAISVARENKDNATLTYILSWLFNFMKNKPQLWNRQSFYNNNNESQLLDFLIKKSQSVSLSLYSMSYNFETLQIMNNGGSMTSYLESLLKASYISINDEIPSFVRSMELSATVWSRIGNPVLSDAYIQILLDSADKKNDRISIMIRSSFLKFIQGDTNAAYKDLTKLKREVGKEDYSLFNAIQSRSLIMMIKLNFLKGRFKICKEIIQVLINNEVKEIDLKNELNLIQVEVEIHLQNYSRALMLIADQLNSLPSSDTYLSIKLNLLKCKIYNLSGNNSKCLVLIIQQIEHGKKVGFRTVVVEGLVLLVSTLNKLGYYQDGYDILQEIMPVVLAVGHGEIVSQAYLDLAQICFQMFKVGKERAVFNKALKFLNLCINGLNQSVSIVMLKDAYMFEKEMAHYINEASLIEHADKGLEQLHERVQVESSHGFILP</sequence>
<dbReference type="Proteomes" id="UP000002258">
    <property type="component" value="Chromosome 1"/>
</dbReference>
<comment type="similarity">
    <text evidence="1">Belongs to the APC5 family.</text>
</comment>
<organism evidence="8 9">
    <name type="scientific">Scheffersomyces stipitis (strain ATCC 58785 / CBS 6054 / NBRC 10063 / NRRL Y-11545)</name>
    <name type="common">Yeast</name>
    <name type="synonym">Pichia stipitis</name>
    <dbReference type="NCBI Taxonomy" id="322104"/>
    <lineage>
        <taxon>Eukaryota</taxon>
        <taxon>Fungi</taxon>
        <taxon>Dikarya</taxon>
        <taxon>Ascomycota</taxon>
        <taxon>Saccharomycotina</taxon>
        <taxon>Pichiomycetes</taxon>
        <taxon>Debaryomycetaceae</taxon>
        <taxon>Scheffersomyces</taxon>
    </lineage>
</organism>
<proteinExistence type="inferred from homology"/>
<dbReference type="FunCoup" id="A3GF62">
    <property type="interactions" value="170"/>
</dbReference>
<dbReference type="RefSeq" id="XP_001387317.2">
    <property type="nucleotide sequence ID" value="XM_001387280.1"/>
</dbReference>
<evidence type="ECO:0000256" key="6">
    <source>
        <dbReference type="ARBA" id="ARBA00023306"/>
    </source>
</evidence>
<evidence type="ECO:0000256" key="3">
    <source>
        <dbReference type="ARBA" id="ARBA00022618"/>
    </source>
</evidence>
<dbReference type="GeneID" id="4850911"/>
<dbReference type="EMBL" id="AAVQ01000001">
    <property type="protein sequence ID" value="EAZ63294.2"/>
    <property type="molecule type" value="Genomic_DNA"/>
</dbReference>
<dbReference type="Pfam" id="PF12862">
    <property type="entry name" value="ANAPC5"/>
    <property type="match status" value="1"/>
</dbReference>
<dbReference type="InterPro" id="IPR037679">
    <property type="entry name" value="Apc5"/>
</dbReference>
<keyword evidence="5" id="KW-0833">Ubl conjugation pathway</keyword>
<evidence type="ECO:0000313" key="8">
    <source>
        <dbReference type="EMBL" id="EAZ63294.2"/>
    </source>
</evidence>
<reference evidence="8 9" key="1">
    <citation type="journal article" date="2007" name="Nat. Biotechnol.">
        <title>Genome sequence of the lignocellulose-bioconverting and xylose-fermenting yeast Pichia stipitis.</title>
        <authorList>
            <person name="Jeffries T.W."/>
            <person name="Grigoriev I.V."/>
            <person name="Grimwood J."/>
            <person name="Laplaza J.M."/>
            <person name="Aerts A."/>
            <person name="Salamov A."/>
            <person name="Schmutz J."/>
            <person name="Lindquist E."/>
            <person name="Dehal P."/>
            <person name="Shapiro H."/>
            <person name="Jin Y.S."/>
            <person name="Passoth V."/>
            <person name="Richardson P.M."/>
        </authorList>
    </citation>
    <scope>NUCLEOTIDE SEQUENCE [LARGE SCALE GENOMIC DNA]</scope>
    <source>
        <strain evidence="9">ATCC 58785 / CBS 6054 / NBRC 10063 / NRRL Y-11545</strain>
    </source>
</reference>
<keyword evidence="9" id="KW-1185">Reference proteome</keyword>
<feature type="domain" description="Anaphase-promoting complex subunit 5" evidence="7">
    <location>
        <begin position="306"/>
        <end position="395"/>
    </location>
</feature>
<dbReference type="PANTHER" id="PTHR12830">
    <property type="entry name" value="ANAPHASE-PROMOTING COMPLEX SUBUNIT 5"/>
    <property type="match status" value="1"/>
</dbReference>
<dbReference type="PANTHER" id="PTHR12830:SF9">
    <property type="entry name" value="ANAPHASE-PROMOTING COMPLEX SUBUNIT 5"/>
    <property type="match status" value="1"/>
</dbReference>
<gene>
    <name evidence="8" type="primary">APC5</name>
    <name evidence="8" type="ORF">PICST_52111</name>
</gene>
<evidence type="ECO:0000259" key="7">
    <source>
        <dbReference type="Pfam" id="PF12862"/>
    </source>
</evidence>
<dbReference type="GO" id="GO:0045842">
    <property type="term" value="P:positive regulation of mitotic metaphase/anaphase transition"/>
    <property type="evidence" value="ECO:0007669"/>
    <property type="project" value="TreeGrafter"/>
</dbReference>
<dbReference type="GO" id="GO:0070979">
    <property type="term" value="P:protein K11-linked ubiquitination"/>
    <property type="evidence" value="ECO:0007669"/>
    <property type="project" value="TreeGrafter"/>
</dbReference>
<protein>
    <recommendedName>
        <fullName evidence="2">Anaphase-promoting complex subunit 5</fullName>
    </recommendedName>
</protein>